<name>A0A135Z984_9LACO</name>
<reference evidence="6" key="6">
    <citation type="submission" date="2024-06" db="EMBL/GenBank/DDBJ databases">
        <title>Vaginal Lactobacillus fatty acid response mechanisms reveal a metabolite-targeted strategy for bacterial vaginosis treatment.</title>
        <authorList>
            <person name="Zhu M."/>
            <person name="Blainey P.C."/>
            <person name="Bloom S.M."/>
            <person name="Kwon D.S."/>
        </authorList>
    </citation>
    <scope>NUCLEOTIDE SEQUENCE</scope>
    <source>
        <strain evidence="6">194_F1_1</strain>
    </source>
</reference>
<evidence type="ECO:0000313" key="5">
    <source>
        <dbReference type="EMBL" id="MDT9609284.1"/>
    </source>
</evidence>
<dbReference type="Proteomes" id="UP001434419">
    <property type="component" value="Unassembled WGS sequence"/>
</dbReference>
<evidence type="ECO:0000313" key="6">
    <source>
        <dbReference type="EMBL" id="MES5149351.1"/>
    </source>
</evidence>
<feature type="compositionally biased region" description="Basic residues" evidence="1">
    <location>
        <begin position="44"/>
        <end position="53"/>
    </location>
</feature>
<reference evidence="4" key="4">
    <citation type="submission" date="2023-05" db="EMBL/GenBank/DDBJ databases">
        <title>Cataloging the Phylogenetic Diversity of Human Bladder Bacteria.</title>
        <authorList>
            <person name="Du J."/>
        </authorList>
    </citation>
    <scope>NUCLEOTIDE SEQUENCE</scope>
    <source>
        <strain evidence="4">UMB9226</strain>
    </source>
</reference>
<evidence type="ECO:0000313" key="2">
    <source>
        <dbReference type="EMBL" id="HJF10611.1"/>
    </source>
</evidence>
<protein>
    <submittedName>
        <fullName evidence="4">Uncharacterized protein</fullName>
    </submittedName>
</protein>
<organism evidence="4 7">
    <name type="scientific">Lactobacillus crispatus</name>
    <dbReference type="NCBI Taxonomy" id="47770"/>
    <lineage>
        <taxon>Bacteria</taxon>
        <taxon>Bacillati</taxon>
        <taxon>Bacillota</taxon>
        <taxon>Bacilli</taxon>
        <taxon>Lactobacillales</taxon>
        <taxon>Lactobacillaceae</taxon>
        <taxon>Lactobacillus</taxon>
    </lineage>
</organism>
<evidence type="ECO:0000256" key="1">
    <source>
        <dbReference type="SAM" id="MobiDB-lite"/>
    </source>
</evidence>
<dbReference type="EMBL" id="JBETVU010000012">
    <property type="protein sequence ID" value="MES5149351.1"/>
    <property type="molecule type" value="Genomic_DNA"/>
</dbReference>
<dbReference type="Proteomes" id="UP001194414">
    <property type="component" value="Unassembled WGS sequence"/>
</dbReference>
<dbReference type="OMA" id="IIVHENM"/>
<feature type="compositionally biased region" description="Basic and acidic residues" evidence="1">
    <location>
        <begin position="32"/>
        <end position="43"/>
    </location>
</feature>
<sequence>MIIVHENTQERLDDYLEHRLRNYEIITPPIPKKPEIVTQDDHKQKNRKQKRDH</sequence>
<reference evidence="3" key="1">
    <citation type="submission" date="2020-07" db="EMBL/GenBank/DDBJ databases">
        <title>Comparative genomics analyses of Lactobacillus crispatus isolated from different ecological niches.</title>
        <authorList>
            <person name="Mancino W."/>
            <person name="Mancabelli L."/>
            <person name="Lugli G.A."/>
            <person name="Milani C."/>
            <person name="Viappiani A."/>
            <person name="Anzalone R."/>
            <person name="Longhi G."/>
            <person name="Ventura M."/>
            <person name="Turroni F."/>
        </authorList>
    </citation>
    <scope>NUCLEOTIDE SEQUENCE</scope>
    <source>
        <strain evidence="3">LB65</strain>
    </source>
</reference>
<dbReference type="Proteomes" id="UP000784793">
    <property type="component" value="Unassembled WGS sequence"/>
</dbReference>
<gene>
    <name evidence="6" type="ORF">ABVC42_05345</name>
    <name evidence="3" type="ORF">HYQ56_0928</name>
    <name evidence="2" type="ORF">K8V23_07525</name>
    <name evidence="4" type="ORF">QP235_06620</name>
    <name evidence="5" type="ORF">RON39_03965</name>
</gene>
<feature type="region of interest" description="Disordered" evidence="1">
    <location>
        <begin position="29"/>
        <end position="53"/>
    </location>
</feature>
<dbReference type="GeneID" id="69824385"/>
<dbReference type="EMBL" id="JACCPP010000014">
    <property type="protein sequence ID" value="MBI1707948.1"/>
    <property type="molecule type" value="Genomic_DNA"/>
</dbReference>
<keyword evidence="8" id="KW-1185">Reference proteome</keyword>
<reference evidence="2" key="2">
    <citation type="journal article" date="2021" name="PeerJ">
        <title>Extensive microbial diversity within the chicken gut microbiome revealed by metagenomics and culture.</title>
        <authorList>
            <person name="Gilroy R."/>
            <person name="Ravi A."/>
            <person name="Getino M."/>
            <person name="Pursley I."/>
            <person name="Horton D.L."/>
            <person name="Alikhan N.F."/>
            <person name="Baker D."/>
            <person name="Gharbi K."/>
            <person name="Hall N."/>
            <person name="Watson M."/>
            <person name="Adriaenssens E.M."/>
            <person name="Foster-Nyarko E."/>
            <person name="Jarju S."/>
            <person name="Secka A."/>
            <person name="Antonio M."/>
            <person name="Oren A."/>
            <person name="Chaudhuri R.R."/>
            <person name="La Ragione R."/>
            <person name="Hildebrand F."/>
            <person name="Pallen M.J."/>
        </authorList>
    </citation>
    <scope>NUCLEOTIDE SEQUENCE</scope>
    <source>
        <strain evidence="2">CHK194-22301</strain>
    </source>
</reference>
<evidence type="ECO:0000313" key="4">
    <source>
        <dbReference type="EMBL" id="MDK6502872.1"/>
    </source>
</evidence>
<reference evidence="2" key="3">
    <citation type="submission" date="2021-09" db="EMBL/GenBank/DDBJ databases">
        <authorList>
            <person name="Gilroy R."/>
        </authorList>
    </citation>
    <scope>NUCLEOTIDE SEQUENCE</scope>
    <source>
        <strain evidence="2">CHK194-22301</strain>
    </source>
</reference>
<proteinExistence type="predicted"/>
<dbReference type="EMBL" id="JAVTXN010000014">
    <property type="protein sequence ID" value="MDT9609284.1"/>
    <property type="molecule type" value="Genomic_DNA"/>
</dbReference>
<evidence type="ECO:0000313" key="3">
    <source>
        <dbReference type="EMBL" id="MBI1707948.1"/>
    </source>
</evidence>
<dbReference type="EMBL" id="DYXB01000119">
    <property type="protein sequence ID" value="HJF10611.1"/>
    <property type="molecule type" value="Genomic_DNA"/>
</dbReference>
<dbReference type="RefSeq" id="WP_005720315.1">
    <property type="nucleotide sequence ID" value="NZ_CABMHY010000034.1"/>
</dbReference>
<evidence type="ECO:0000313" key="8">
    <source>
        <dbReference type="Proteomes" id="UP001434419"/>
    </source>
</evidence>
<reference evidence="5" key="5">
    <citation type="submission" date="2023-08" db="EMBL/GenBank/DDBJ databases">
        <title>Lactobacillus from the Female Urinary Tract.</title>
        <authorList>
            <person name="Stegman N."/>
            <person name="Jackson B."/>
            <person name="Steiling M."/>
            <person name="Sedano C."/>
            <person name="Wolfe A."/>
            <person name="Putonti C."/>
        </authorList>
    </citation>
    <scope>NUCLEOTIDE SEQUENCE</scope>
    <source>
        <strain evidence="5">UMB5661</strain>
    </source>
</reference>
<dbReference type="EMBL" id="JASOGN010000023">
    <property type="protein sequence ID" value="MDK6502872.1"/>
    <property type="molecule type" value="Genomic_DNA"/>
</dbReference>
<dbReference type="AlphaFoldDB" id="A0A135Z984"/>
<dbReference type="Proteomes" id="UP001230300">
    <property type="component" value="Unassembled WGS sequence"/>
</dbReference>
<evidence type="ECO:0000313" key="7">
    <source>
        <dbReference type="Proteomes" id="UP001230300"/>
    </source>
</evidence>
<comment type="caution">
    <text evidence="4">The sequence shown here is derived from an EMBL/GenBank/DDBJ whole genome shotgun (WGS) entry which is preliminary data.</text>
</comment>
<accession>A0A135Z984</accession>
<dbReference type="Proteomes" id="UP001253287">
    <property type="component" value="Unassembled WGS sequence"/>
</dbReference>